<evidence type="ECO:0000259" key="1">
    <source>
        <dbReference type="Pfam" id="PF02663"/>
    </source>
</evidence>
<dbReference type="Proteomes" id="UP000183954">
    <property type="component" value="Unassembled WGS sequence"/>
</dbReference>
<dbReference type="Gene3D" id="3.30.1330.130">
    <property type="match status" value="1"/>
</dbReference>
<feature type="domain" description="Formylmethanofuran dehydrogenase subunit E" evidence="1">
    <location>
        <begin position="15"/>
        <end position="153"/>
    </location>
</feature>
<sequence length="211" mass="23790">MEKQIQMDWERCVEFHGHICPGLAIGFQAAQIALKVLPNFEGEPYNPKSGVVSIVQNDACGVDAVQTLLSSTFGKGNLMFRDHGKHVFSFIRRQDGRGVRVALKYGAMENERHQALRVKMMDNTASAAEAEEFYQLHGEISRHLVEAPPEEHFDWREITFELPKGPKLNPTVQCAFCGEGVMEQRASVRDGRIACPECVEQYESRLLVLNK</sequence>
<dbReference type="RefSeq" id="WP_073030759.1">
    <property type="nucleotide sequence ID" value="NZ_FQXJ01000012.1"/>
</dbReference>
<dbReference type="PANTHER" id="PTHR39418:SF1">
    <property type="entry name" value="DEHYDROGENASE"/>
    <property type="match status" value="1"/>
</dbReference>
<dbReference type="EMBL" id="FQXJ01000012">
    <property type="protein sequence ID" value="SHI23635.1"/>
    <property type="molecule type" value="Genomic_DNA"/>
</dbReference>
<keyword evidence="3" id="KW-1185">Reference proteome</keyword>
<reference evidence="3" key="1">
    <citation type="submission" date="2016-11" db="EMBL/GenBank/DDBJ databases">
        <authorList>
            <person name="Varghese N."/>
            <person name="Submissions S."/>
        </authorList>
    </citation>
    <scope>NUCLEOTIDE SEQUENCE [LARGE SCALE GENOMIC DNA]</scope>
    <source>
        <strain evidence="3">DSM 15449</strain>
    </source>
</reference>
<dbReference type="InterPro" id="IPR026328">
    <property type="entry name" value="FmdE"/>
</dbReference>
<dbReference type="AlphaFoldDB" id="A0A1M5ZH68"/>
<gene>
    <name evidence="2" type="ORF">SAMN02746098_03244</name>
</gene>
<dbReference type="InterPro" id="IPR003814">
    <property type="entry name" value="FmdEsu_dom"/>
</dbReference>
<dbReference type="PIRSF" id="PIRSF006578">
    <property type="entry name" value="FwdE"/>
    <property type="match status" value="1"/>
</dbReference>
<protein>
    <submittedName>
        <fullName evidence="2">Formylmethanofuran dehydrogenase subunit E</fullName>
    </submittedName>
</protein>
<dbReference type="Pfam" id="PF02663">
    <property type="entry name" value="FmdE"/>
    <property type="match status" value="1"/>
</dbReference>
<accession>A0A1M5ZH68</accession>
<dbReference type="OrthoDB" id="9804309at2"/>
<dbReference type="SUPFAM" id="SSF143555">
    <property type="entry name" value="FwdE-like"/>
    <property type="match status" value="1"/>
</dbReference>
<dbReference type="PANTHER" id="PTHR39418">
    <property type="entry name" value="DEHYDROGENASE-RELATED"/>
    <property type="match status" value="1"/>
</dbReference>
<name>A0A1M5ZH68_9FIRM</name>
<dbReference type="InterPro" id="IPR053194">
    <property type="entry name" value="tRNA_methyltr_O"/>
</dbReference>
<evidence type="ECO:0000313" key="2">
    <source>
        <dbReference type="EMBL" id="SHI23635.1"/>
    </source>
</evidence>
<dbReference type="STRING" id="1121420.SAMN02746098_03244"/>
<evidence type="ECO:0000313" key="3">
    <source>
        <dbReference type="Proteomes" id="UP000183954"/>
    </source>
</evidence>
<proteinExistence type="predicted"/>
<organism evidence="2 3">
    <name type="scientific">Desulfosporosinus lacus DSM 15449</name>
    <dbReference type="NCBI Taxonomy" id="1121420"/>
    <lineage>
        <taxon>Bacteria</taxon>
        <taxon>Bacillati</taxon>
        <taxon>Bacillota</taxon>
        <taxon>Clostridia</taxon>
        <taxon>Eubacteriales</taxon>
        <taxon>Desulfitobacteriaceae</taxon>
        <taxon>Desulfosporosinus</taxon>
    </lineage>
</organism>